<evidence type="ECO:0000313" key="2">
    <source>
        <dbReference type="EMBL" id="RRT58189.1"/>
    </source>
</evidence>
<name>A0A426Z2J0_ENSVE</name>
<organism evidence="2 3">
    <name type="scientific">Ensete ventricosum</name>
    <name type="common">Abyssinian banana</name>
    <name type="synonym">Musa ensete</name>
    <dbReference type="NCBI Taxonomy" id="4639"/>
    <lineage>
        <taxon>Eukaryota</taxon>
        <taxon>Viridiplantae</taxon>
        <taxon>Streptophyta</taxon>
        <taxon>Embryophyta</taxon>
        <taxon>Tracheophyta</taxon>
        <taxon>Spermatophyta</taxon>
        <taxon>Magnoliopsida</taxon>
        <taxon>Liliopsida</taxon>
        <taxon>Zingiberales</taxon>
        <taxon>Musaceae</taxon>
        <taxon>Ensete</taxon>
    </lineage>
</organism>
<dbReference type="Pfam" id="PF05910">
    <property type="entry name" value="DUF868"/>
    <property type="match status" value="1"/>
</dbReference>
<dbReference type="PANTHER" id="PTHR31972:SF48">
    <property type="entry name" value="OS04G0407500 PROTEIN"/>
    <property type="match status" value="1"/>
</dbReference>
<protein>
    <recommendedName>
        <fullName evidence="4">DUF868 domain-containing protein</fullName>
    </recommendedName>
</protein>
<evidence type="ECO:0008006" key="4">
    <source>
        <dbReference type="Google" id="ProtNLM"/>
    </source>
</evidence>
<dbReference type="InterPro" id="IPR008586">
    <property type="entry name" value="DUF868_pln"/>
</dbReference>
<feature type="compositionally biased region" description="Basic residues" evidence="1">
    <location>
        <begin position="24"/>
        <end position="36"/>
    </location>
</feature>
<sequence length="384" mass="42389">MTGSPQVRRTLASLQTVSSSPPKPHPHSPRPRRQVRPHLTDSTPPSFLVLWVVRIGMTTVVSSRTNKGHLFSSHLFLPPAMKDFASCFNEHAVKVSNNSCSGSSSSSSGNSSVVDNTTSALSAVTCLYRTKLSTPRELLVKVTWSKGNVGPVLSVGIDDNPSIRRSKPDAMNCSLLRKKKGSRSYVSGSYAIGLHWDVASAKYGSGPEPIDGFYVVIVVNSELALLLGDKSRDYIRNIEETLPVAEFSMISRKEQVVGHAPHSTRTRFCDGGIDHEITVRCKGDGCDAKDSELSVSVDKKLVVQVRSLRWNFRGNQTIFIDGSPVDLMWDVHDWWFGSSSGCAAFMFRTRSTSESRLWLEDEMLHREQQATPGFSLLIQAFKSR</sequence>
<accession>A0A426Z2J0</accession>
<evidence type="ECO:0000313" key="3">
    <source>
        <dbReference type="Proteomes" id="UP000287651"/>
    </source>
</evidence>
<evidence type="ECO:0000256" key="1">
    <source>
        <dbReference type="SAM" id="MobiDB-lite"/>
    </source>
</evidence>
<dbReference type="PANTHER" id="PTHR31972">
    <property type="entry name" value="EXPRESSED PROTEIN"/>
    <property type="match status" value="1"/>
</dbReference>
<gene>
    <name evidence="2" type="ORF">B296_00020756</name>
</gene>
<dbReference type="Proteomes" id="UP000287651">
    <property type="component" value="Unassembled WGS sequence"/>
</dbReference>
<comment type="caution">
    <text evidence="2">The sequence shown here is derived from an EMBL/GenBank/DDBJ whole genome shotgun (WGS) entry which is preliminary data.</text>
</comment>
<feature type="region of interest" description="Disordered" evidence="1">
    <location>
        <begin position="1"/>
        <end position="41"/>
    </location>
</feature>
<feature type="compositionally biased region" description="Polar residues" evidence="1">
    <location>
        <begin position="1"/>
        <end position="17"/>
    </location>
</feature>
<proteinExistence type="predicted"/>
<dbReference type="AlphaFoldDB" id="A0A426Z2J0"/>
<dbReference type="EMBL" id="AMZH03008807">
    <property type="protein sequence ID" value="RRT58189.1"/>
    <property type="molecule type" value="Genomic_DNA"/>
</dbReference>
<reference evidence="2 3" key="1">
    <citation type="journal article" date="2014" name="Agronomy (Basel)">
        <title>A Draft Genome Sequence for Ensete ventricosum, the Drought-Tolerant Tree Against Hunger.</title>
        <authorList>
            <person name="Harrison J."/>
            <person name="Moore K.A."/>
            <person name="Paszkiewicz K."/>
            <person name="Jones T."/>
            <person name="Grant M."/>
            <person name="Ambacheew D."/>
            <person name="Muzemil S."/>
            <person name="Studholme D.J."/>
        </authorList>
    </citation>
    <scope>NUCLEOTIDE SEQUENCE [LARGE SCALE GENOMIC DNA]</scope>
</reference>